<dbReference type="RefSeq" id="WP_377563009.1">
    <property type="nucleotide sequence ID" value="NZ_JBHTJZ010000007.1"/>
</dbReference>
<dbReference type="Gene3D" id="1.50.10.10">
    <property type="match status" value="2"/>
</dbReference>
<gene>
    <name evidence="3" type="ORF">ACFQ2I_06845</name>
</gene>
<reference evidence="4" key="1">
    <citation type="journal article" date="2019" name="Int. J. Syst. Evol. Microbiol.">
        <title>The Global Catalogue of Microorganisms (GCM) 10K type strain sequencing project: providing services to taxonomists for standard genome sequencing and annotation.</title>
        <authorList>
            <consortium name="The Broad Institute Genomics Platform"/>
            <consortium name="The Broad Institute Genome Sequencing Center for Infectious Disease"/>
            <person name="Wu L."/>
            <person name="Ma J."/>
        </authorList>
    </citation>
    <scope>NUCLEOTIDE SEQUENCE [LARGE SCALE GENOMIC DNA]</scope>
    <source>
        <strain evidence="4">CCUG 59129</strain>
    </source>
</reference>
<dbReference type="Proteomes" id="UP001596989">
    <property type="component" value="Unassembled WGS sequence"/>
</dbReference>
<dbReference type="InterPro" id="IPR008928">
    <property type="entry name" value="6-hairpin_glycosidase_sf"/>
</dbReference>
<evidence type="ECO:0000256" key="2">
    <source>
        <dbReference type="ARBA" id="ARBA00023235"/>
    </source>
</evidence>
<dbReference type="EMBL" id="JBHTJZ010000007">
    <property type="protein sequence ID" value="MFD0959101.1"/>
    <property type="molecule type" value="Genomic_DNA"/>
</dbReference>
<organism evidence="3 4">
    <name type="scientific">Paenibacillus chungangensis</name>
    <dbReference type="NCBI Taxonomy" id="696535"/>
    <lineage>
        <taxon>Bacteria</taxon>
        <taxon>Bacillati</taxon>
        <taxon>Bacillota</taxon>
        <taxon>Bacilli</taxon>
        <taxon>Bacillales</taxon>
        <taxon>Paenibacillaceae</taxon>
        <taxon>Paenibacillus</taxon>
    </lineage>
</organism>
<keyword evidence="4" id="KW-1185">Reference proteome</keyword>
<evidence type="ECO:0000256" key="1">
    <source>
        <dbReference type="ARBA" id="ARBA00008558"/>
    </source>
</evidence>
<dbReference type="InterPro" id="IPR012341">
    <property type="entry name" value="6hp_glycosidase-like_sf"/>
</dbReference>
<protein>
    <submittedName>
        <fullName evidence="3">AGE family epimerase/isomerase</fullName>
    </submittedName>
</protein>
<evidence type="ECO:0000313" key="3">
    <source>
        <dbReference type="EMBL" id="MFD0959101.1"/>
    </source>
</evidence>
<comment type="caution">
    <text evidence="3">The sequence shown here is derived from an EMBL/GenBank/DDBJ whole genome shotgun (WGS) entry which is preliminary data.</text>
</comment>
<keyword evidence="2" id="KW-0413">Isomerase</keyword>
<sequence length="476" mass="52994">MEKMVCLLQSAEQLKAFYWKHMREQLLPFWLERGIDEEFGGYFTCFDNSGSTLVSTDKYTWSQGRMVWLLAKLSGMDGFTQEEREQLLALSGNGARFMMRHAIMADGSCTFVTDREGMAKRLSPDHDYAASIYADCFVLLGLSRYARESGDAESLRAAKRLYASIRSRLASGTYRTEPYPIPSGYRTHGIPMIMLNVSHELAEALQAAEEEGIAEGGGQMEYANGARGNDGDIDGEAVSVGEAGSGDRVAAHAIHAAEVWDAARAYMMEIMDDFVAEDDTLLEMIPLGGTAGDAAGGGARGEETLLDRYVNPGHTIEDMWFVMELARQLEDDATIRKAVRVLKRALQLGWDKEYGGILLFVDRDGGQPKGSMNGISDDAMAKKVSNDWGSKLWWPHSEALYSTVLAYKLTGDEELLAWHDRVHAYTFRIFPNPDSSVGEWIQIRDREGNPESKTVALPVKDPFHIIRNLIQLVEEL</sequence>
<dbReference type="InterPro" id="IPR010819">
    <property type="entry name" value="AGE/CE"/>
</dbReference>
<name>A0ABW3HNL9_9BACL</name>
<dbReference type="SUPFAM" id="SSF48208">
    <property type="entry name" value="Six-hairpin glycosidases"/>
    <property type="match status" value="1"/>
</dbReference>
<dbReference type="PANTHER" id="PTHR15108">
    <property type="entry name" value="N-ACYLGLUCOSAMINE-2-EPIMERASE"/>
    <property type="match status" value="1"/>
</dbReference>
<accession>A0ABW3HNL9</accession>
<proteinExistence type="inferred from homology"/>
<dbReference type="Pfam" id="PF07221">
    <property type="entry name" value="GlcNAc_2-epim"/>
    <property type="match status" value="2"/>
</dbReference>
<comment type="similarity">
    <text evidence="1">Belongs to the N-acylglucosamine 2-epimerase family.</text>
</comment>
<evidence type="ECO:0000313" key="4">
    <source>
        <dbReference type="Proteomes" id="UP001596989"/>
    </source>
</evidence>